<proteinExistence type="inferred from homology"/>
<organism evidence="8 10">
    <name type="scientific">Natrialba magadii (strain ATCC 43099 / DSM 3394 / CCM 3739 / CIP 104546 / IAM 13178 / JCM 8861 / NBRC 102185 / NCIMB 2190 / MS3)</name>
    <name type="common">Natronobacterium magadii</name>
    <dbReference type="NCBI Taxonomy" id="547559"/>
    <lineage>
        <taxon>Archaea</taxon>
        <taxon>Methanobacteriati</taxon>
        <taxon>Methanobacteriota</taxon>
        <taxon>Stenosarchaea group</taxon>
        <taxon>Halobacteria</taxon>
        <taxon>Halobacteriales</taxon>
        <taxon>Natrialbaceae</taxon>
        <taxon>Natrialba</taxon>
    </lineage>
</organism>
<dbReference type="GO" id="GO:0044272">
    <property type="term" value="P:sulfur compound biosynthetic process"/>
    <property type="evidence" value="ECO:0007669"/>
    <property type="project" value="UniProtKB-ARBA"/>
</dbReference>
<name>D3SVX2_NATMM</name>
<dbReference type="CDD" id="cd07035">
    <property type="entry name" value="TPP_PYR_POX_like"/>
    <property type="match status" value="1"/>
</dbReference>
<keyword evidence="10" id="KW-1185">Reference proteome</keyword>
<dbReference type="PANTHER" id="PTHR18968">
    <property type="entry name" value="THIAMINE PYROPHOSPHATE ENZYMES"/>
    <property type="match status" value="1"/>
</dbReference>
<dbReference type="InterPro" id="IPR045229">
    <property type="entry name" value="TPP_enz"/>
</dbReference>
<evidence type="ECO:0000256" key="4">
    <source>
        <dbReference type="SAM" id="MobiDB-lite"/>
    </source>
</evidence>
<dbReference type="Pfam" id="PF02776">
    <property type="entry name" value="TPP_enzyme_N"/>
    <property type="match status" value="1"/>
</dbReference>
<evidence type="ECO:0000256" key="1">
    <source>
        <dbReference type="ARBA" id="ARBA00007812"/>
    </source>
</evidence>
<evidence type="ECO:0000256" key="3">
    <source>
        <dbReference type="RuleBase" id="RU362132"/>
    </source>
</evidence>
<feature type="region of interest" description="Disordered" evidence="4">
    <location>
        <begin position="363"/>
        <end position="383"/>
    </location>
</feature>
<dbReference type="GO" id="GO:0050660">
    <property type="term" value="F:flavin adenine dinucleotide binding"/>
    <property type="evidence" value="ECO:0007669"/>
    <property type="project" value="TreeGrafter"/>
</dbReference>
<dbReference type="HOGENOM" id="CLU_013748_3_1_2"/>
<dbReference type="InterPro" id="IPR029061">
    <property type="entry name" value="THDP-binding"/>
</dbReference>
<dbReference type="Proteomes" id="UP000011543">
    <property type="component" value="Unassembled WGS sequence"/>
</dbReference>
<feature type="domain" description="Thiamine pyrophosphate enzyme TPP-binding" evidence="6">
    <location>
        <begin position="423"/>
        <end position="557"/>
    </location>
</feature>
<dbReference type="PANTHER" id="PTHR18968:SF13">
    <property type="entry name" value="ACETOLACTATE SYNTHASE CATALYTIC SUBUNIT, MITOCHONDRIAL"/>
    <property type="match status" value="1"/>
</dbReference>
<evidence type="ECO:0000313" key="8">
    <source>
        <dbReference type="EMBL" id="ADD03691.1"/>
    </source>
</evidence>
<evidence type="ECO:0000313" key="9">
    <source>
        <dbReference type="EMBL" id="ELY34455.1"/>
    </source>
</evidence>
<dbReference type="Proteomes" id="UP000001879">
    <property type="component" value="Chromosome"/>
</dbReference>
<comment type="similarity">
    <text evidence="1 3">Belongs to the TPP enzyme family.</text>
</comment>
<sequence>MTTSRTGAEYVVDALDQYGVEHLFGNPGTTELPVVQSLSDSSIEYVLGLHEDVAVGMASGYARTRRYHSHHDEDINPIGVANLHVAPGLAHGVGNVIGAYFAGSPLLVTAGNHSTDFQHEEPILSGDLEELVRQYTKWSGEVKSVEALPTMLRRAVRYALTPPTGPVFLALPLDVMLDETTQEVERLGEIPRAGRGDLDSIEAAADAIADATEPVVITGDEIARSGPDAVEAAVSFAESSGARVHGEFLPGEVSFPMDHPQWGHYVPGTESQFADLVDTDTVVLAGCSSLTTSIRHEEPLFSPETTIIQIGMNPRELGKNRPADVSVIGDPGAVMSELAAELETRISEDERRRRIDTVQEAIEHFSEQQRPAEADDDDPRASKGELGQAMFESASDAFLVNEGVTSSRAVRWHVPYGTEGKLSNKSGGLGYGLPAAIGAAIAERERPDPRDVVAFIGDGSYFYYPQSIYSAVRYDVDLTVIVANNNNYRILKDNTLRVLGGNEDEHDFVGMDFEPPLNITKNAESYGASSRMVYSPSEIASAIESARDQDGTTVLDVLVHD</sequence>
<dbReference type="SUPFAM" id="SSF52467">
    <property type="entry name" value="DHS-like NAD/FAD-binding domain"/>
    <property type="match status" value="1"/>
</dbReference>
<protein>
    <submittedName>
        <fullName evidence="9">Thiamine pyrophosphate domain-containing TPP-binding protein</fullName>
    </submittedName>
    <submittedName>
        <fullName evidence="8">Thiamine pyrophosphate-dependent enzyme (Homolog to acetolactate synthase / benzoylformate decarboxylase)</fullName>
    </submittedName>
</protein>
<evidence type="ECO:0000259" key="5">
    <source>
        <dbReference type="Pfam" id="PF00205"/>
    </source>
</evidence>
<dbReference type="GeneID" id="8822911"/>
<dbReference type="GO" id="GO:0009097">
    <property type="term" value="P:isoleucine biosynthetic process"/>
    <property type="evidence" value="ECO:0007669"/>
    <property type="project" value="TreeGrafter"/>
</dbReference>
<feature type="domain" description="Thiamine pyrophosphate enzyme central" evidence="5">
    <location>
        <begin position="201"/>
        <end position="338"/>
    </location>
</feature>
<evidence type="ECO:0000256" key="2">
    <source>
        <dbReference type="ARBA" id="ARBA00023052"/>
    </source>
</evidence>
<dbReference type="InterPro" id="IPR012000">
    <property type="entry name" value="Thiamin_PyroP_enz_cen_dom"/>
</dbReference>
<reference evidence="8" key="4">
    <citation type="submission" date="2016-09" db="EMBL/GenBank/DDBJ databases">
        <authorList>
            <person name="Pfeiffer F."/>
        </authorList>
    </citation>
    <scope>NUCLEOTIDE SEQUENCE</scope>
    <source>
        <strain evidence="8">ATCC 43099</strain>
    </source>
</reference>
<evidence type="ECO:0000313" key="10">
    <source>
        <dbReference type="Proteomes" id="UP000001879"/>
    </source>
</evidence>
<dbReference type="OrthoDB" id="6837at2157"/>
<dbReference type="SUPFAM" id="SSF52518">
    <property type="entry name" value="Thiamin diphosphate-binding fold (THDP-binding)"/>
    <property type="match status" value="2"/>
</dbReference>
<dbReference type="GO" id="GO:0003984">
    <property type="term" value="F:acetolactate synthase activity"/>
    <property type="evidence" value="ECO:0007669"/>
    <property type="project" value="TreeGrafter"/>
</dbReference>
<reference evidence="9 11" key="3">
    <citation type="journal article" date="2014" name="PLoS Genet.">
        <title>Phylogenetically driven sequencing of extremely halophilic archaea reveals strategies for static and dynamic osmo-response.</title>
        <authorList>
            <person name="Becker E.A."/>
            <person name="Seitzer P.M."/>
            <person name="Tritt A."/>
            <person name="Larsen D."/>
            <person name="Krusor M."/>
            <person name="Yao A.I."/>
            <person name="Wu D."/>
            <person name="Madern D."/>
            <person name="Eisen J.A."/>
            <person name="Darling A.E."/>
            <person name="Facciotti M.T."/>
        </authorList>
    </citation>
    <scope>NUCLEOTIDE SEQUENCE [LARGE SCALE GENOMIC DNA]</scope>
    <source>
        <strain evidence="11">ATCC 43099 / DSM 3394 / CCM 3739 / CIP 104546 / IAM 13178 / JCM 8861 / NBRC 102185 / NCIMB 2190 / MS3</strain>
        <strain evidence="9">MS-3</strain>
    </source>
</reference>
<dbReference type="Gene3D" id="3.40.50.1220">
    <property type="entry name" value="TPP-binding domain"/>
    <property type="match status" value="1"/>
</dbReference>
<keyword evidence="2 3" id="KW-0786">Thiamine pyrophosphate</keyword>
<dbReference type="GO" id="GO:0000287">
    <property type="term" value="F:magnesium ion binding"/>
    <property type="evidence" value="ECO:0007669"/>
    <property type="project" value="InterPro"/>
</dbReference>
<dbReference type="eggNOG" id="arCOG03656">
    <property type="taxonomic scope" value="Archaea"/>
</dbReference>
<dbReference type="GO" id="GO:0030976">
    <property type="term" value="F:thiamine pyrophosphate binding"/>
    <property type="evidence" value="ECO:0007669"/>
    <property type="project" value="InterPro"/>
</dbReference>
<dbReference type="InterPro" id="IPR011766">
    <property type="entry name" value="TPP_enzyme_TPP-bd"/>
</dbReference>
<dbReference type="InterPro" id="IPR012001">
    <property type="entry name" value="Thiamin_PyroP_enz_TPP-bd_dom"/>
</dbReference>
<evidence type="ECO:0000259" key="6">
    <source>
        <dbReference type="Pfam" id="PF02775"/>
    </source>
</evidence>
<evidence type="ECO:0000313" key="11">
    <source>
        <dbReference type="Proteomes" id="UP000011543"/>
    </source>
</evidence>
<dbReference type="Gene3D" id="3.40.50.970">
    <property type="match status" value="2"/>
</dbReference>
<dbReference type="GO" id="GO:0005948">
    <property type="term" value="C:acetolactate synthase complex"/>
    <property type="evidence" value="ECO:0007669"/>
    <property type="project" value="TreeGrafter"/>
</dbReference>
<dbReference type="InterPro" id="IPR029035">
    <property type="entry name" value="DHS-like_NAD/FAD-binding_dom"/>
</dbReference>
<dbReference type="PaxDb" id="547559-Nmag_0092"/>
<dbReference type="AlphaFoldDB" id="D3SVX2"/>
<dbReference type="Pfam" id="PF00205">
    <property type="entry name" value="TPP_enzyme_M"/>
    <property type="match status" value="1"/>
</dbReference>
<dbReference type="EMBL" id="CP001932">
    <property type="protein sequence ID" value="ADD03691.1"/>
    <property type="molecule type" value="Genomic_DNA"/>
</dbReference>
<dbReference type="GO" id="GO:0009099">
    <property type="term" value="P:L-valine biosynthetic process"/>
    <property type="evidence" value="ECO:0007669"/>
    <property type="project" value="TreeGrafter"/>
</dbReference>
<feature type="domain" description="Thiamine pyrophosphate enzyme N-terminal TPP-binding" evidence="7">
    <location>
        <begin position="5"/>
        <end position="119"/>
    </location>
</feature>
<evidence type="ECO:0000259" key="7">
    <source>
        <dbReference type="Pfam" id="PF02776"/>
    </source>
</evidence>
<dbReference type="RefSeq" id="WP_004267082.1">
    <property type="nucleotide sequence ID" value="NC_013922.1"/>
</dbReference>
<dbReference type="KEGG" id="nmg:Nmag_0092"/>
<dbReference type="EMBL" id="AOHS01000007">
    <property type="protein sequence ID" value="ELY34455.1"/>
    <property type="molecule type" value="Genomic_DNA"/>
</dbReference>
<reference evidence="8 10" key="2">
    <citation type="journal article" date="2012" name="BMC Genomics">
        <title>A comparative genomics perspective on the genetic content of the alkaliphilic haloarchaeon Natrialba magadii ATCC 43099T.</title>
        <authorList>
            <person name="Siddaramappa S."/>
            <person name="Challacombe J.F."/>
            <person name="Decastro R.E."/>
            <person name="Pfeiffer F."/>
            <person name="Sastre D.E."/>
            <person name="Gimenez M.I."/>
            <person name="Paggi R.A."/>
            <person name="Detter J.C."/>
            <person name="Davenport K.W."/>
            <person name="Goodwin L.A."/>
            <person name="Kyrpides N."/>
            <person name="Tapia R."/>
            <person name="Pitluck S."/>
            <person name="Lucas S."/>
            <person name="Woyke T."/>
            <person name="Maupin-Furlow J.A."/>
        </authorList>
    </citation>
    <scope>NUCLEOTIDE SEQUENCE [LARGE SCALE GENOMIC DNA]</scope>
    <source>
        <strain evidence="8">ATCC 43099</strain>
        <strain evidence="10">ATCC 43099 / DSM 3394 / CCM 3739 / CIP 104546 / IAM 13178 / JCM 8861 / NBRC 102185 / NCIMB 2190 / MS3</strain>
    </source>
</reference>
<gene>
    <name evidence="8" type="ordered locus">Nmag_0092</name>
    <name evidence="9" type="ORF">C500_00932</name>
</gene>
<reference evidence="10" key="1">
    <citation type="submission" date="2010-02" db="EMBL/GenBank/DDBJ databases">
        <title>Complete sequence of chromosome of Natrialba magadii ATCC 43099.</title>
        <authorList>
            <consortium name="US DOE Joint Genome Institute"/>
            <person name="Lucas S."/>
            <person name="Copeland A."/>
            <person name="Lapidus A."/>
            <person name="Cheng J.-F."/>
            <person name="Bruce D."/>
            <person name="Goodwin L."/>
            <person name="Pitluck S."/>
            <person name="Davenport K."/>
            <person name="Saunders E."/>
            <person name="Detter J.C."/>
            <person name="Han C."/>
            <person name="Tapia R."/>
            <person name="Land M."/>
            <person name="Hauser L."/>
            <person name="Kyrpides N."/>
            <person name="Mikhailova N."/>
            <person name="De Castro R.E."/>
            <person name="Maupin-Furlow J.A."/>
            <person name="Woyke T."/>
        </authorList>
    </citation>
    <scope>NUCLEOTIDE SEQUENCE [LARGE SCALE GENOMIC DNA]</scope>
    <source>
        <strain evidence="10">ATCC 43099 / DSM 3394 / CCM 3739 / CIP 104546 / IAM 13178 / JCM 8861 / NBRC 102185 / NCIMB 2190 / MS3</strain>
    </source>
</reference>
<dbReference type="STRING" id="547559.Nmag_0092"/>
<dbReference type="Pfam" id="PF02775">
    <property type="entry name" value="TPP_enzyme_C"/>
    <property type="match status" value="1"/>
</dbReference>
<accession>D3SVX2</accession>
<dbReference type="PATRIC" id="fig|547559.17.peg.177"/>
<dbReference type="CDD" id="cd02002">
    <property type="entry name" value="TPP_BFDC"/>
    <property type="match status" value="1"/>
</dbReference>